<proteinExistence type="predicted"/>
<comment type="caution">
    <text evidence="1">The sequence shown here is derived from an EMBL/GenBank/DDBJ whole genome shotgun (WGS) entry which is preliminary data.</text>
</comment>
<dbReference type="Proteomes" id="UP000252731">
    <property type="component" value="Unassembled WGS sequence"/>
</dbReference>
<dbReference type="RefSeq" id="WP_243856128.1">
    <property type="nucleotide sequence ID" value="NZ_QNSF01000050.1"/>
</dbReference>
<gene>
    <name evidence="1" type="ORF">DFO70_1509</name>
</gene>
<keyword evidence="2" id="KW-1185">Reference proteome</keyword>
<organism evidence="1 2">
    <name type="scientific">Cytobacillus firmus</name>
    <name type="common">Bacillus firmus</name>
    <dbReference type="NCBI Taxonomy" id="1399"/>
    <lineage>
        <taxon>Bacteria</taxon>
        <taxon>Bacillati</taxon>
        <taxon>Bacillota</taxon>
        <taxon>Bacilli</taxon>
        <taxon>Bacillales</taxon>
        <taxon>Bacillaceae</taxon>
        <taxon>Cytobacillus</taxon>
    </lineage>
</organism>
<dbReference type="Gene3D" id="3.40.630.30">
    <property type="match status" value="1"/>
</dbReference>
<dbReference type="EMBL" id="QNSF01000050">
    <property type="protein sequence ID" value="RBP84922.1"/>
    <property type="molecule type" value="Genomic_DNA"/>
</dbReference>
<evidence type="ECO:0000313" key="1">
    <source>
        <dbReference type="EMBL" id="RBP84922.1"/>
    </source>
</evidence>
<accession>A0A366JD91</accession>
<evidence type="ECO:0000313" key="2">
    <source>
        <dbReference type="Proteomes" id="UP000252731"/>
    </source>
</evidence>
<name>A0A366JD91_CYTFI</name>
<reference evidence="1 2" key="1">
    <citation type="submission" date="2018-06" db="EMBL/GenBank/DDBJ databases">
        <title>Freshwater and sediment microbial communities from various areas in North America, analyzing microbe dynamics in response to fracking.</title>
        <authorList>
            <person name="Lamendella R."/>
        </authorList>
    </citation>
    <scope>NUCLEOTIDE SEQUENCE [LARGE SCALE GENOMIC DNA]</scope>
    <source>
        <strain evidence="1 2">14_TX</strain>
    </source>
</reference>
<protein>
    <submittedName>
        <fullName evidence="1">Uncharacterized protein</fullName>
    </submittedName>
</protein>
<dbReference type="AlphaFoldDB" id="A0A366JD91"/>
<sequence length="66" mass="7703">MDYGEGMEIKVATNQDISVIIKMLKQTAQWMKDNDINQWRFLLDGGDDGRDWTSHNLSGNIHCYKR</sequence>